<comment type="function">
    <text evidence="5">Modulates RecA activity.</text>
</comment>
<evidence type="ECO:0000259" key="7">
    <source>
        <dbReference type="Pfam" id="PF02631"/>
    </source>
</evidence>
<dbReference type="Pfam" id="PF02631">
    <property type="entry name" value="RecX_HTH2"/>
    <property type="match status" value="1"/>
</dbReference>
<comment type="similarity">
    <text evidence="2 5">Belongs to the RecX family.</text>
</comment>
<evidence type="ECO:0000259" key="9">
    <source>
        <dbReference type="Pfam" id="PF21982"/>
    </source>
</evidence>
<dbReference type="Pfam" id="PF21981">
    <property type="entry name" value="RecX_HTH3"/>
    <property type="match status" value="1"/>
</dbReference>
<name>A0A923E1V1_9ACTO</name>
<evidence type="ECO:0000256" key="1">
    <source>
        <dbReference type="ARBA" id="ARBA00004496"/>
    </source>
</evidence>
<dbReference type="HAMAP" id="MF_01114">
    <property type="entry name" value="RecX"/>
    <property type="match status" value="1"/>
</dbReference>
<evidence type="ECO:0000256" key="2">
    <source>
        <dbReference type="ARBA" id="ARBA00009695"/>
    </source>
</evidence>
<dbReference type="RefSeq" id="WP_184452341.1">
    <property type="nucleotide sequence ID" value="NZ_JACHMK010000001.1"/>
</dbReference>
<dbReference type="GO" id="GO:0006282">
    <property type="term" value="P:regulation of DNA repair"/>
    <property type="evidence" value="ECO:0007669"/>
    <property type="project" value="UniProtKB-UniRule"/>
</dbReference>
<dbReference type="InterPro" id="IPR053925">
    <property type="entry name" value="RecX_HTH_3rd"/>
</dbReference>
<gene>
    <name evidence="5" type="primary">recX</name>
    <name evidence="10" type="ORF">HD592_000986</name>
</gene>
<dbReference type="AlphaFoldDB" id="A0A923E1V1"/>
<dbReference type="Proteomes" id="UP000617426">
    <property type="component" value="Unassembled WGS sequence"/>
</dbReference>
<evidence type="ECO:0000256" key="3">
    <source>
        <dbReference type="ARBA" id="ARBA00018111"/>
    </source>
</evidence>
<dbReference type="PANTHER" id="PTHR33602:SF1">
    <property type="entry name" value="REGULATORY PROTEIN RECX FAMILY PROTEIN"/>
    <property type="match status" value="1"/>
</dbReference>
<dbReference type="InterPro" id="IPR036388">
    <property type="entry name" value="WH-like_DNA-bd_sf"/>
</dbReference>
<dbReference type="Pfam" id="PF21982">
    <property type="entry name" value="RecX_HTH1"/>
    <property type="match status" value="1"/>
</dbReference>
<evidence type="ECO:0000256" key="4">
    <source>
        <dbReference type="ARBA" id="ARBA00022490"/>
    </source>
</evidence>
<dbReference type="GO" id="GO:0005737">
    <property type="term" value="C:cytoplasm"/>
    <property type="evidence" value="ECO:0007669"/>
    <property type="project" value="UniProtKB-SubCell"/>
</dbReference>
<dbReference type="Gene3D" id="1.10.10.10">
    <property type="entry name" value="Winged helix-like DNA-binding domain superfamily/Winged helix DNA-binding domain"/>
    <property type="match status" value="2"/>
</dbReference>
<dbReference type="InterPro" id="IPR053924">
    <property type="entry name" value="RecX_HTH_2nd"/>
</dbReference>
<protein>
    <recommendedName>
        <fullName evidence="3 5">Regulatory protein RecX</fullName>
    </recommendedName>
</protein>
<feature type="domain" description="RecX second three-helical" evidence="7">
    <location>
        <begin position="92"/>
        <end position="133"/>
    </location>
</feature>
<dbReference type="EMBL" id="JACHMK010000001">
    <property type="protein sequence ID" value="MBB6334421.1"/>
    <property type="molecule type" value="Genomic_DNA"/>
</dbReference>
<feature type="domain" description="RecX first three-helical" evidence="9">
    <location>
        <begin position="46"/>
        <end position="85"/>
    </location>
</feature>
<feature type="region of interest" description="Disordered" evidence="6">
    <location>
        <begin position="1"/>
        <end position="25"/>
    </location>
</feature>
<evidence type="ECO:0000259" key="8">
    <source>
        <dbReference type="Pfam" id="PF21981"/>
    </source>
</evidence>
<comment type="subcellular location">
    <subcellularLocation>
        <location evidence="1 5">Cytoplasm</location>
    </subcellularLocation>
</comment>
<dbReference type="InterPro" id="IPR053926">
    <property type="entry name" value="RecX_HTH_1st"/>
</dbReference>
<organism evidence="10 11">
    <name type="scientific">Schaalia hyovaginalis</name>
    <dbReference type="NCBI Taxonomy" id="29316"/>
    <lineage>
        <taxon>Bacteria</taxon>
        <taxon>Bacillati</taxon>
        <taxon>Actinomycetota</taxon>
        <taxon>Actinomycetes</taxon>
        <taxon>Actinomycetales</taxon>
        <taxon>Actinomycetaceae</taxon>
        <taxon>Schaalia</taxon>
    </lineage>
</organism>
<dbReference type="PANTHER" id="PTHR33602">
    <property type="entry name" value="REGULATORY PROTEIN RECX FAMILY PROTEIN"/>
    <property type="match status" value="1"/>
</dbReference>
<keyword evidence="11" id="KW-1185">Reference proteome</keyword>
<keyword evidence="4 5" id="KW-0963">Cytoplasm</keyword>
<evidence type="ECO:0000256" key="5">
    <source>
        <dbReference type="HAMAP-Rule" id="MF_01114"/>
    </source>
</evidence>
<comment type="caution">
    <text evidence="10">The sequence shown here is derived from an EMBL/GenBank/DDBJ whole genome shotgun (WGS) entry which is preliminary data.</text>
</comment>
<proteinExistence type="inferred from homology"/>
<feature type="domain" description="RecX third three-helical" evidence="8">
    <location>
        <begin position="140"/>
        <end position="186"/>
    </location>
</feature>
<evidence type="ECO:0000256" key="6">
    <source>
        <dbReference type="SAM" id="MobiDB-lite"/>
    </source>
</evidence>
<evidence type="ECO:0000313" key="11">
    <source>
        <dbReference type="Proteomes" id="UP000617426"/>
    </source>
</evidence>
<dbReference type="InterPro" id="IPR003783">
    <property type="entry name" value="Regulatory_RecX"/>
</dbReference>
<accession>A0A923E1V1</accession>
<reference evidence="10" key="1">
    <citation type="submission" date="2020-08" db="EMBL/GenBank/DDBJ databases">
        <title>Sequencing the genomes of 1000 actinobacteria strains.</title>
        <authorList>
            <person name="Klenk H.-P."/>
        </authorList>
    </citation>
    <scope>NUCLEOTIDE SEQUENCE</scope>
    <source>
        <strain evidence="10">DSM 10695</strain>
    </source>
</reference>
<evidence type="ECO:0000313" key="10">
    <source>
        <dbReference type="EMBL" id="MBB6334421.1"/>
    </source>
</evidence>
<sequence>MVRYLDPEDHPELGEAERKRKDPAERLARIRERNAALSGAKAIEAAREVALRQLDSRSRSKGELRRAIEGRGFAPEIADEVLDRLERVGLIDDEAFARAIVSDRFRGSGKSGRALAEEMRRKGLDEDAIASAMSSIDQEELRERAAELVAKKLRTMPGVPREAAYRRLAGMLARKGYSPGLSREVVAEALEMREALERSTID</sequence>